<evidence type="ECO:0000313" key="4">
    <source>
        <dbReference type="EMBL" id="PYH40206.1"/>
    </source>
</evidence>
<reference evidence="4 5" key="1">
    <citation type="submission" date="2016-12" db="EMBL/GenBank/DDBJ databases">
        <title>The genomes of Aspergillus section Nigri reveals drivers in fungal speciation.</title>
        <authorList>
            <consortium name="DOE Joint Genome Institute"/>
            <person name="Vesth T.C."/>
            <person name="Nybo J."/>
            <person name="Theobald S."/>
            <person name="Brandl J."/>
            <person name="Frisvad J.C."/>
            <person name="Nielsen K.F."/>
            <person name="Lyhne E.K."/>
            <person name="Kogle M.E."/>
            <person name="Kuo A."/>
            <person name="Riley R."/>
            <person name="Clum A."/>
            <person name="Nolan M."/>
            <person name="Lipzen A."/>
            <person name="Salamov A."/>
            <person name="Henrissat B."/>
            <person name="Wiebenga A."/>
            <person name="De Vries R.P."/>
            <person name="Grigoriev I.V."/>
            <person name="Mortensen U.H."/>
            <person name="Andersen M.R."/>
            <person name="Baker S.E."/>
        </authorList>
    </citation>
    <scope>NUCLEOTIDE SEQUENCE [LARGE SCALE GENOMIC DNA]</scope>
    <source>
        <strain evidence="4 5">JOP 1030-1</strain>
    </source>
</reference>
<keyword evidence="5" id="KW-1185">Reference proteome</keyword>
<dbReference type="Pfam" id="PF07814">
    <property type="entry name" value="WAPL"/>
    <property type="match status" value="1"/>
</dbReference>
<dbReference type="InterPro" id="IPR022771">
    <property type="entry name" value="WAPL_C"/>
</dbReference>
<dbReference type="OrthoDB" id="5976022at2759"/>
<dbReference type="AlphaFoldDB" id="A0A318YZR3"/>
<protein>
    <recommendedName>
        <fullName evidence="3">Wings apart-like protein C-terminal domain-containing protein</fullName>
    </recommendedName>
</protein>
<dbReference type="Gene3D" id="1.25.10.10">
    <property type="entry name" value="Leucine-rich Repeat Variant"/>
    <property type="match status" value="1"/>
</dbReference>
<evidence type="ECO:0000256" key="1">
    <source>
        <dbReference type="ARBA" id="ARBA00006854"/>
    </source>
</evidence>
<dbReference type="RefSeq" id="XP_025426188.1">
    <property type="nucleotide sequence ID" value="XM_025573009.1"/>
</dbReference>
<dbReference type="GeneID" id="37074237"/>
<accession>A0A318YZR3</accession>
<dbReference type="PANTHER" id="PTHR22100:SF13">
    <property type="entry name" value="WINGS APART-LIKE PROTEIN HOMOLOG"/>
    <property type="match status" value="1"/>
</dbReference>
<dbReference type="InterPro" id="IPR039874">
    <property type="entry name" value="WAPL"/>
</dbReference>
<organism evidence="4 5">
    <name type="scientific">Aspergillus saccharolyticus JOP 1030-1</name>
    <dbReference type="NCBI Taxonomy" id="1450539"/>
    <lineage>
        <taxon>Eukaryota</taxon>
        <taxon>Fungi</taxon>
        <taxon>Dikarya</taxon>
        <taxon>Ascomycota</taxon>
        <taxon>Pezizomycotina</taxon>
        <taxon>Eurotiomycetes</taxon>
        <taxon>Eurotiomycetidae</taxon>
        <taxon>Eurotiales</taxon>
        <taxon>Aspergillaceae</taxon>
        <taxon>Aspergillus</taxon>
        <taxon>Aspergillus subgen. Circumdati</taxon>
    </lineage>
</organism>
<proteinExistence type="inferred from homology"/>
<feature type="compositionally biased region" description="Polar residues" evidence="2">
    <location>
        <begin position="152"/>
        <end position="167"/>
    </location>
</feature>
<dbReference type="Proteomes" id="UP000248349">
    <property type="component" value="Unassembled WGS sequence"/>
</dbReference>
<dbReference type="InterPro" id="IPR011989">
    <property type="entry name" value="ARM-like"/>
</dbReference>
<evidence type="ECO:0000256" key="2">
    <source>
        <dbReference type="SAM" id="MobiDB-lite"/>
    </source>
</evidence>
<name>A0A318YZR3_9EURO</name>
<gene>
    <name evidence="4" type="ORF">BP01DRAFT_330410</name>
</gene>
<feature type="compositionally biased region" description="Basic and acidic residues" evidence="2">
    <location>
        <begin position="13"/>
        <end position="22"/>
    </location>
</feature>
<evidence type="ECO:0000259" key="3">
    <source>
        <dbReference type="Pfam" id="PF07814"/>
    </source>
</evidence>
<evidence type="ECO:0000313" key="5">
    <source>
        <dbReference type="Proteomes" id="UP000248349"/>
    </source>
</evidence>
<feature type="domain" description="Wings apart-like protein C-terminal" evidence="3">
    <location>
        <begin position="325"/>
        <end position="665"/>
    </location>
</feature>
<dbReference type="STRING" id="1450539.A0A318YZR3"/>
<dbReference type="PANTHER" id="PTHR22100">
    <property type="entry name" value="WINGS APART-LIKE PROTEIN HOMOLOG"/>
    <property type="match status" value="1"/>
</dbReference>
<feature type="compositionally biased region" description="Basic and acidic residues" evidence="2">
    <location>
        <begin position="82"/>
        <end position="91"/>
    </location>
</feature>
<feature type="compositionally biased region" description="Polar residues" evidence="2">
    <location>
        <begin position="95"/>
        <end position="117"/>
    </location>
</feature>
<comment type="similarity">
    <text evidence="1">Belongs to the WAPL family.</text>
</comment>
<feature type="region of interest" description="Disordered" evidence="2">
    <location>
        <begin position="1"/>
        <end position="178"/>
    </location>
</feature>
<sequence length="788" mass="87495">MPERAVKRSKLKASLERGKERAPTSPTQYPFETAHRRVYPSRLQGDNTHEDTTNAQKLRAHRLAQQKRQKRAAREQLSPIQHDNHARESYHAQDVGTTRPNRQLVQSRSASSDTIPLTNGGKRSGSQLHSGGESPLVTKNISPDPSLVAANSEATHSSTPSISNWSPQIRGGLERDLPDRECQQIPRLARRRLVDSLCAAEGSILKPVLVSASQIRGASTSTSTGNLGDPGILPSDLAQQRQASGPSLDNAWEAVKLTSSRTQRSRMTYARQRSFLGSSLDTTGPGLSHATATALEVVPTRRSPAPFKHPTLPTLSADAEEHDRPVRSIHELRQAGDNARFKESVEALLDDIEDSCNTISERCNGFVQLCSKLLEPDLMHRFSECDFGERLVRCTMSDIDIISMCLALCAYRLICLEGSNSKSHLGMFWTILVDKSPSLLSVQDDLISLARKPSSNISRAMQTSLRDLLPRLASSIFPDNSSPKLSPHLAVLSCIQFCLTEFRKKSQPIDLMSSSLIDKLIEALLPRNDEIATYPLSSVDFQSKTTILLILESYFMLSVTPGYNYSSPFRKFVLLHDGFVQPAHDEQRRQIQALYLRVILNLTNNEYLACEQYARPEMMTGFVRIVSFELSIASSDFAGFDDQKSFNLVILALGILINLAEQSEKCRASFLVPMDDSQLPLQILVQHFSIGFDLISHAKSILESQSNVAVGYLSILLAVLCLHKEVHIRIRELLLECGKEVASVISTAREFLLYHRKIESSSRLGEVHSTDNSSTARLARLIEQLGQP</sequence>
<feature type="compositionally biased region" description="Basic residues" evidence="2">
    <location>
        <begin position="58"/>
        <end position="71"/>
    </location>
</feature>
<dbReference type="EMBL" id="KZ821295">
    <property type="protein sequence ID" value="PYH40206.1"/>
    <property type="molecule type" value="Genomic_DNA"/>
</dbReference>